<dbReference type="AlphaFoldDB" id="A0A934RKW7"/>
<protein>
    <submittedName>
        <fullName evidence="2">Uncharacterized protein</fullName>
    </submittedName>
</protein>
<reference evidence="2" key="1">
    <citation type="submission" date="2021-01" db="EMBL/GenBank/DDBJ databases">
        <title>Modified the classification status of verrucomicrobia.</title>
        <authorList>
            <person name="Feng X."/>
        </authorList>
    </citation>
    <scope>NUCLEOTIDE SEQUENCE</scope>
    <source>
        <strain evidence="2">KCTC 12986</strain>
    </source>
</reference>
<proteinExistence type="predicted"/>
<dbReference type="EMBL" id="JAENIO010000002">
    <property type="protein sequence ID" value="MBK1832615.1"/>
    <property type="molecule type" value="Genomic_DNA"/>
</dbReference>
<accession>A0A934RKW7</accession>
<dbReference type="PROSITE" id="PS51257">
    <property type="entry name" value="PROKAR_LIPOPROTEIN"/>
    <property type="match status" value="1"/>
</dbReference>
<gene>
    <name evidence="2" type="ORF">JIN78_00965</name>
</gene>
<organism evidence="2 3">
    <name type="scientific">Roseibacillus ishigakijimensis</name>
    <dbReference type="NCBI Taxonomy" id="454146"/>
    <lineage>
        <taxon>Bacteria</taxon>
        <taxon>Pseudomonadati</taxon>
        <taxon>Verrucomicrobiota</taxon>
        <taxon>Verrucomicrobiia</taxon>
        <taxon>Verrucomicrobiales</taxon>
        <taxon>Verrucomicrobiaceae</taxon>
        <taxon>Roseibacillus</taxon>
    </lineage>
</organism>
<evidence type="ECO:0000256" key="1">
    <source>
        <dbReference type="SAM" id="MobiDB-lite"/>
    </source>
</evidence>
<sequence>MRILSLSAAAAALFLSACDRHEWESTDGNMGTKELYVHHGDDHGGHGEHGDHGKGHDDHGKGHDDHGQKEEESH</sequence>
<feature type="compositionally biased region" description="Basic and acidic residues" evidence="1">
    <location>
        <begin position="35"/>
        <end position="74"/>
    </location>
</feature>
<evidence type="ECO:0000313" key="2">
    <source>
        <dbReference type="EMBL" id="MBK1832615.1"/>
    </source>
</evidence>
<dbReference type="Proteomes" id="UP000604083">
    <property type="component" value="Unassembled WGS sequence"/>
</dbReference>
<feature type="region of interest" description="Disordered" evidence="1">
    <location>
        <begin position="34"/>
        <end position="74"/>
    </location>
</feature>
<keyword evidence="3" id="KW-1185">Reference proteome</keyword>
<dbReference type="RefSeq" id="WP_200390051.1">
    <property type="nucleotide sequence ID" value="NZ_JAENIO010000002.1"/>
</dbReference>
<name>A0A934RKW7_9BACT</name>
<evidence type="ECO:0000313" key="3">
    <source>
        <dbReference type="Proteomes" id="UP000604083"/>
    </source>
</evidence>
<comment type="caution">
    <text evidence="2">The sequence shown here is derived from an EMBL/GenBank/DDBJ whole genome shotgun (WGS) entry which is preliminary data.</text>
</comment>